<dbReference type="PROSITE" id="PS50113">
    <property type="entry name" value="PAC"/>
    <property type="match status" value="2"/>
</dbReference>
<evidence type="ECO:0000256" key="3">
    <source>
        <dbReference type="ARBA" id="ARBA00022553"/>
    </source>
</evidence>
<dbReference type="InterPro" id="IPR035965">
    <property type="entry name" value="PAS-like_dom_sf"/>
</dbReference>
<dbReference type="InterPro" id="IPR003594">
    <property type="entry name" value="HATPase_dom"/>
</dbReference>
<dbReference type="PROSITE" id="PS50110">
    <property type="entry name" value="RESPONSE_REGULATORY"/>
    <property type="match status" value="1"/>
</dbReference>
<dbReference type="SMART" id="SM00086">
    <property type="entry name" value="PAC"/>
    <property type="match status" value="3"/>
</dbReference>
<dbReference type="Proteomes" id="UP000010824">
    <property type="component" value="Chromosome"/>
</dbReference>
<name>L0HGW9_METFS</name>
<organism evidence="11 12">
    <name type="scientific">Methanoregula formicica (strain DSM 22288 / NBRC 105244 / SMSP)</name>
    <dbReference type="NCBI Taxonomy" id="593750"/>
    <lineage>
        <taxon>Archaea</taxon>
        <taxon>Methanobacteriati</taxon>
        <taxon>Methanobacteriota</taxon>
        <taxon>Stenosarchaea group</taxon>
        <taxon>Methanomicrobia</taxon>
        <taxon>Methanomicrobiales</taxon>
        <taxon>Methanoregulaceae</taxon>
        <taxon>Methanoregula</taxon>
    </lineage>
</organism>
<dbReference type="Gene3D" id="3.30.450.20">
    <property type="entry name" value="PAS domain"/>
    <property type="match status" value="3"/>
</dbReference>
<evidence type="ECO:0000313" key="11">
    <source>
        <dbReference type="EMBL" id="AGB03245.1"/>
    </source>
</evidence>
<evidence type="ECO:0000256" key="4">
    <source>
        <dbReference type="ARBA" id="ARBA00022679"/>
    </source>
</evidence>
<dbReference type="PROSITE" id="PS50109">
    <property type="entry name" value="HIS_KIN"/>
    <property type="match status" value="1"/>
</dbReference>
<dbReference type="EMBL" id="CP003167">
    <property type="protein sequence ID" value="AGB03245.1"/>
    <property type="molecule type" value="Genomic_DNA"/>
</dbReference>
<gene>
    <name evidence="11" type="ordered locus">Metfor_2240</name>
</gene>
<feature type="domain" description="Response regulatory" evidence="8">
    <location>
        <begin position="3"/>
        <end position="118"/>
    </location>
</feature>
<dbReference type="EC" id="2.7.13.3" evidence="2"/>
<dbReference type="Gene3D" id="3.30.565.10">
    <property type="entry name" value="Histidine kinase-like ATPase, C-terminal domain"/>
    <property type="match status" value="1"/>
</dbReference>
<dbReference type="AlphaFoldDB" id="L0HGW9"/>
<comment type="catalytic activity">
    <reaction evidence="1">
        <text>ATP + protein L-histidine = ADP + protein N-phospho-L-histidine.</text>
        <dbReference type="EC" id="2.7.13.3"/>
    </reaction>
</comment>
<evidence type="ECO:0000256" key="5">
    <source>
        <dbReference type="ARBA" id="ARBA00022777"/>
    </source>
</evidence>
<evidence type="ECO:0000259" key="10">
    <source>
        <dbReference type="PROSITE" id="PS50113"/>
    </source>
</evidence>
<evidence type="ECO:0000256" key="6">
    <source>
        <dbReference type="PROSITE-ProRule" id="PRU00169"/>
    </source>
</evidence>
<feature type="modified residue" description="4-aspartylphosphate" evidence="6">
    <location>
        <position position="53"/>
    </location>
</feature>
<dbReference type="Pfam" id="PF02518">
    <property type="entry name" value="HATPase_c"/>
    <property type="match status" value="1"/>
</dbReference>
<dbReference type="GO" id="GO:0006355">
    <property type="term" value="P:regulation of DNA-templated transcription"/>
    <property type="evidence" value="ECO:0007669"/>
    <property type="project" value="InterPro"/>
</dbReference>
<feature type="domain" description="PAC" evidence="10">
    <location>
        <begin position="353"/>
        <end position="405"/>
    </location>
</feature>
<dbReference type="eggNOG" id="arCOG06193">
    <property type="taxonomic scope" value="Archaea"/>
</dbReference>
<dbReference type="InterPro" id="IPR011006">
    <property type="entry name" value="CheY-like_superfamily"/>
</dbReference>
<keyword evidence="5" id="KW-0418">Kinase</keyword>
<dbReference type="eggNOG" id="arCOG02385">
    <property type="taxonomic scope" value="Archaea"/>
</dbReference>
<dbReference type="PRINTS" id="PR00344">
    <property type="entry name" value="BCTRLSENSOR"/>
</dbReference>
<dbReference type="InterPro" id="IPR013656">
    <property type="entry name" value="PAS_4"/>
</dbReference>
<dbReference type="InterPro" id="IPR036890">
    <property type="entry name" value="HATPase_C_sf"/>
</dbReference>
<dbReference type="CDD" id="cd00075">
    <property type="entry name" value="HATPase"/>
    <property type="match status" value="1"/>
</dbReference>
<dbReference type="InterPro" id="IPR000014">
    <property type="entry name" value="PAS"/>
</dbReference>
<dbReference type="GeneID" id="25397829"/>
<dbReference type="SMART" id="SM00091">
    <property type="entry name" value="PAS"/>
    <property type="match status" value="3"/>
</dbReference>
<dbReference type="Gene3D" id="3.40.50.2300">
    <property type="match status" value="1"/>
</dbReference>
<dbReference type="OrthoDB" id="230688at2157"/>
<feature type="domain" description="PAC" evidence="10">
    <location>
        <begin position="222"/>
        <end position="274"/>
    </location>
</feature>
<dbReference type="KEGG" id="mfo:Metfor_2240"/>
<proteinExistence type="predicted"/>
<reference evidence="11 12" key="2">
    <citation type="journal article" date="2014" name="Genome Announc.">
        <title>Complete Genome Sequence of Methanoregula formicica SMSPT, a Mesophilic Hydrogenotrophic Methanogen Isolated from a Methanogenic Upflow Anaerobic Sludge Blanket Reactor.</title>
        <authorList>
            <person name="Yamamoto K."/>
            <person name="Tamaki H."/>
            <person name="Cadillo-Quiroz H."/>
            <person name="Imachi H."/>
            <person name="Kyrpides N."/>
            <person name="Woyke T."/>
            <person name="Goodwin L."/>
            <person name="Zinder S.H."/>
            <person name="Kamagata Y."/>
            <person name="Liu W.T."/>
        </authorList>
    </citation>
    <scope>NUCLEOTIDE SEQUENCE [LARGE SCALE GENOMIC DNA]</scope>
    <source>
        <strain evidence="12">DSM 22288 / NBRC 105244 / SMSP</strain>
    </source>
</reference>
<dbReference type="SUPFAM" id="SSF55874">
    <property type="entry name" value="ATPase domain of HSP90 chaperone/DNA topoisomerase II/histidine kinase"/>
    <property type="match status" value="1"/>
</dbReference>
<dbReference type="InterPro" id="IPR052162">
    <property type="entry name" value="Sensor_kinase/Photoreceptor"/>
</dbReference>
<evidence type="ECO:0000259" key="7">
    <source>
        <dbReference type="PROSITE" id="PS50109"/>
    </source>
</evidence>
<dbReference type="HOGENOM" id="CLU_000445_114_58_2"/>
<dbReference type="InParanoid" id="L0HGW9"/>
<dbReference type="CDD" id="cd00156">
    <property type="entry name" value="REC"/>
    <property type="match status" value="1"/>
</dbReference>
<dbReference type="Pfam" id="PF00072">
    <property type="entry name" value="Response_reg"/>
    <property type="match status" value="1"/>
</dbReference>
<dbReference type="SUPFAM" id="SSF55785">
    <property type="entry name" value="PYP-like sensor domain (PAS domain)"/>
    <property type="match status" value="3"/>
</dbReference>
<dbReference type="GO" id="GO:0004673">
    <property type="term" value="F:protein histidine kinase activity"/>
    <property type="evidence" value="ECO:0007669"/>
    <property type="project" value="UniProtKB-EC"/>
</dbReference>
<evidence type="ECO:0000259" key="8">
    <source>
        <dbReference type="PROSITE" id="PS50110"/>
    </source>
</evidence>
<dbReference type="InterPro" id="IPR004358">
    <property type="entry name" value="Sig_transdc_His_kin-like_C"/>
</dbReference>
<keyword evidence="4" id="KW-0808">Transferase</keyword>
<dbReference type="Pfam" id="PF08448">
    <property type="entry name" value="PAS_4"/>
    <property type="match status" value="1"/>
</dbReference>
<evidence type="ECO:0000256" key="2">
    <source>
        <dbReference type="ARBA" id="ARBA00012438"/>
    </source>
</evidence>
<dbReference type="InterPro" id="IPR013767">
    <property type="entry name" value="PAS_fold"/>
</dbReference>
<accession>L0HGW9</accession>
<feature type="domain" description="Histidine kinase" evidence="7">
    <location>
        <begin position="540"/>
        <end position="737"/>
    </location>
</feature>
<dbReference type="InterPro" id="IPR001610">
    <property type="entry name" value="PAC"/>
</dbReference>
<dbReference type="InterPro" id="IPR001789">
    <property type="entry name" value="Sig_transdc_resp-reg_receiver"/>
</dbReference>
<dbReference type="SUPFAM" id="SSF52172">
    <property type="entry name" value="CheY-like"/>
    <property type="match status" value="1"/>
</dbReference>
<feature type="domain" description="PAS" evidence="9">
    <location>
        <begin position="406"/>
        <end position="449"/>
    </location>
</feature>
<evidence type="ECO:0000259" key="9">
    <source>
        <dbReference type="PROSITE" id="PS50112"/>
    </source>
</evidence>
<keyword evidence="12" id="KW-1185">Reference proteome</keyword>
<feature type="domain" description="PAS" evidence="9">
    <location>
        <begin position="134"/>
        <end position="187"/>
    </location>
</feature>
<dbReference type="SMART" id="SM00387">
    <property type="entry name" value="HATPase_c"/>
    <property type="match status" value="1"/>
</dbReference>
<evidence type="ECO:0000256" key="1">
    <source>
        <dbReference type="ARBA" id="ARBA00000085"/>
    </source>
</evidence>
<evidence type="ECO:0000313" key="12">
    <source>
        <dbReference type="Proteomes" id="UP000010824"/>
    </source>
</evidence>
<dbReference type="PANTHER" id="PTHR43304">
    <property type="entry name" value="PHYTOCHROME-LIKE PROTEIN CPH1"/>
    <property type="match status" value="1"/>
</dbReference>
<sequence length="764" mass="86330">MISLLYVDDEPELLTLGKLFLEREGEFMVTTTTSSPEVLNLLSTNTFDAIISDYQMPVMDGIELLKQVRERDITIPFILFTGKGREDVVIEAINNGADFYLQKGGDARPQFAELRHKILTALERRRALAALKDSEQKLASIIDFLPDATFAINTDGRVIAWNKAIETMTGVKAAEMLGRDQYEYAIPFYSDRRPMLIDLVLSPNDSFETKHYLDPCHSGITLTAESVLEHPKNGRTHIWGKASRLYDKDGNISGAIESIRDITEQRKVDQTLRESEAKYRELVENASTIILKLDRTGTITFFNEYAQRFFGFTSDEILGRCVVGTIVPEHESGTDRNLPSLLENIVRDPERYASNENENVTKEGNRVWIHWWNKPIFDKDGTLQGVLCVGSDITARRRMEDELRAENEKNRGLMSHAIDAIFIIDADSGRFTDANRRALDLLGRSPDDLKEMRYTDICPEEFHNLFMQHFALVAKTGTGSFPLTIIDREGRHVSVISSTTRIDLGGRPHMLAILHDISEIQMAHDALQLANKKLNLLSDITRHDIRSQLTILGGYLQLLRDKPREPDYTMYMKKVNDIVNTISENIEFTKLYQNLGMIAPSWQNVHDVFFHACTRLDIRKICVQSDTGDLEIFADPLLERAFFNLAENTITHGGSVTTIRISAKKAHVGGILLIVEDNGTGIPSSDKEKIFSKGFGRNTGLGLFLVREILSISGITICENGEYRKGAHFELFVPRGVFRYPENKASDRCHIQITGLDRCNPHAG</sequence>
<dbReference type="SMART" id="SM00448">
    <property type="entry name" value="REC"/>
    <property type="match status" value="1"/>
</dbReference>
<protein>
    <recommendedName>
        <fullName evidence="2">histidine kinase</fullName>
        <ecNumber evidence="2">2.7.13.3</ecNumber>
    </recommendedName>
</protein>
<dbReference type="RefSeq" id="WP_015286208.1">
    <property type="nucleotide sequence ID" value="NC_019943.1"/>
</dbReference>
<dbReference type="InterPro" id="IPR005467">
    <property type="entry name" value="His_kinase_dom"/>
</dbReference>
<dbReference type="GO" id="GO:0000160">
    <property type="term" value="P:phosphorelay signal transduction system"/>
    <property type="evidence" value="ECO:0007669"/>
    <property type="project" value="InterPro"/>
</dbReference>
<dbReference type="PROSITE" id="PS50112">
    <property type="entry name" value="PAS"/>
    <property type="match status" value="3"/>
</dbReference>
<feature type="domain" description="PAS" evidence="9">
    <location>
        <begin position="275"/>
        <end position="345"/>
    </location>
</feature>
<dbReference type="InterPro" id="IPR000700">
    <property type="entry name" value="PAS-assoc_C"/>
</dbReference>
<reference evidence="12" key="1">
    <citation type="submission" date="2011-12" db="EMBL/GenBank/DDBJ databases">
        <title>Complete sequence of Methanoregula formicicum SMSP.</title>
        <authorList>
            <person name="Lucas S."/>
            <person name="Han J."/>
            <person name="Lapidus A."/>
            <person name="Cheng J.-F."/>
            <person name="Goodwin L."/>
            <person name="Pitluck S."/>
            <person name="Peters L."/>
            <person name="Ovchinnikova G."/>
            <person name="Teshima H."/>
            <person name="Detter J.C."/>
            <person name="Han C."/>
            <person name="Tapia R."/>
            <person name="Land M."/>
            <person name="Hauser L."/>
            <person name="Kyrpides N."/>
            <person name="Ivanova N."/>
            <person name="Pagani I."/>
            <person name="Imachi H."/>
            <person name="Tamaki H."/>
            <person name="Sekiguchi Y."/>
            <person name="Kamagata Y."/>
            <person name="Cadillo-Quiroz H."/>
            <person name="Zinder S."/>
            <person name="Liu W.-T."/>
            <person name="Woyke T."/>
        </authorList>
    </citation>
    <scope>NUCLEOTIDE SEQUENCE [LARGE SCALE GENOMIC DNA]</scope>
    <source>
        <strain evidence="12">DSM 22288 / NBRC 105244 / SMSP</strain>
    </source>
</reference>
<dbReference type="CDD" id="cd00130">
    <property type="entry name" value="PAS"/>
    <property type="match status" value="3"/>
</dbReference>
<dbReference type="NCBIfam" id="TIGR00229">
    <property type="entry name" value="sensory_box"/>
    <property type="match status" value="3"/>
</dbReference>
<dbReference type="STRING" id="593750.Metfor_2240"/>
<dbReference type="eggNOG" id="arCOG02348">
    <property type="taxonomic scope" value="Archaea"/>
</dbReference>
<keyword evidence="3 6" id="KW-0597">Phosphoprotein</keyword>
<dbReference type="PANTHER" id="PTHR43304:SF1">
    <property type="entry name" value="PAC DOMAIN-CONTAINING PROTEIN"/>
    <property type="match status" value="1"/>
</dbReference>
<dbReference type="Pfam" id="PF00989">
    <property type="entry name" value="PAS"/>
    <property type="match status" value="2"/>
</dbReference>
<dbReference type="eggNOG" id="arCOG06918">
    <property type="taxonomic scope" value="Archaea"/>
</dbReference>